<dbReference type="InterPro" id="IPR052021">
    <property type="entry name" value="Type-I_RS_S_subunit"/>
</dbReference>
<keyword evidence="5" id="KW-0255">Endonuclease</keyword>
<evidence type="ECO:0000259" key="4">
    <source>
        <dbReference type="Pfam" id="PF01420"/>
    </source>
</evidence>
<dbReference type="PANTHER" id="PTHR30408">
    <property type="entry name" value="TYPE-1 RESTRICTION ENZYME ECOKI SPECIFICITY PROTEIN"/>
    <property type="match status" value="1"/>
</dbReference>
<evidence type="ECO:0000256" key="1">
    <source>
        <dbReference type="ARBA" id="ARBA00010923"/>
    </source>
</evidence>
<evidence type="ECO:0000313" key="6">
    <source>
        <dbReference type="Proteomes" id="UP001597502"/>
    </source>
</evidence>
<dbReference type="InterPro" id="IPR044946">
    <property type="entry name" value="Restrct_endonuc_typeI_TRD_sf"/>
</dbReference>
<proteinExistence type="inferred from homology"/>
<dbReference type="PANTHER" id="PTHR30408:SF13">
    <property type="entry name" value="TYPE I RESTRICTION ENZYME HINDI SPECIFICITY SUBUNIT"/>
    <property type="match status" value="1"/>
</dbReference>
<dbReference type="SUPFAM" id="SSF116734">
    <property type="entry name" value="DNA methylase specificity domain"/>
    <property type="match status" value="1"/>
</dbReference>
<evidence type="ECO:0000313" key="5">
    <source>
        <dbReference type="EMBL" id="MFD2761865.1"/>
    </source>
</evidence>
<dbReference type="CDD" id="cd17246">
    <property type="entry name" value="RMtype1_S_SonII-TRD2-CR2_like"/>
    <property type="match status" value="1"/>
</dbReference>
<comment type="similarity">
    <text evidence="1">Belongs to the type-I restriction system S methylase family.</text>
</comment>
<feature type="domain" description="Type I restriction modification DNA specificity" evidence="4">
    <location>
        <begin position="1"/>
        <end position="184"/>
    </location>
</feature>
<reference evidence="6" key="1">
    <citation type="journal article" date="2019" name="Int. J. Syst. Evol. Microbiol.">
        <title>The Global Catalogue of Microorganisms (GCM) 10K type strain sequencing project: providing services to taxonomists for standard genome sequencing and annotation.</title>
        <authorList>
            <consortium name="The Broad Institute Genomics Platform"/>
            <consortium name="The Broad Institute Genome Sequencing Center for Infectious Disease"/>
            <person name="Wu L."/>
            <person name="Ma J."/>
        </authorList>
    </citation>
    <scope>NUCLEOTIDE SEQUENCE [LARGE SCALE GENOMIC DNA]</scope>
    <source>
        <strain evidence="6">TISTR 1535</strain>
    </source>
</reference>
<dbReference type="EC" id="3.1.21.-" evidence="5"/>
<dbReference type="EMBL" id="JBHUNA010000030">
    <property type="protein sequence ID" value="MFD2761865.1"/>
    <property type="molecule type" value="Genomic_DNA"/>
</dbReference>
<dbReference type="GO" id="GO:0016787">
    <property type="term" value="F:hydrolase activity"/>
    <property type="evidence" value="ECO:0007669"/>
    <property type="project" value="UniProtKB-KW"/>
</dbReference>
<protein>
    <submittedName>
        <fullName evidence="5">Restriction endonuclease subunit S</fullName>
        <ecNumber evidence="5">3.1.21.-</ecNumber>
    </submittedName>
</protein>
<dbReference type="InterPro" id="IPR000055">
    <property type="entry name" value="Restrct_endonuc_typeI_TRD"/>
</dbReference>
<comment type="caution">
    <text evidence="5">The sequence shown here is derived from an EMBL/GenBank/DDBJ whole genome shotgun (WGS) entry which is preliminary data.</text>
</comment>
<name>A0ABW5V895_9BACI</name>
<keyword evidence="3" id="KW-0238">DNA-binding</keyword>
<evidence type="ECO:0000256" key="2">
    <source>
        <dbReference type="ARBA" id="ARBA00022747"/>
    </source>
</evidence>
<dbReference type="Proteomes" id="UP001597502">
    <property type="component" value="Unassembled WGS sequence"/>
</dbReference>
<keyword evidence="5" id="KW-0378">Hydrolase</keyword>
<dbReference type="RefSeq" id="WP_382394789.1">
    <property type="nucleotide sequence ID" value="NZ_JBHUNA010000030.1"/>
</dbReference>
<sequence length="205" mass="23988">MSEWRDFKLDEVCDEIVDCVNKTAPKVNYETPYKMVRTTNVRDGRINLSNVNHVTKETYQKWTRRSIPQKDDVILTREAPLGEVGIITTDEKVFLGQRLMQYRANNRKVDPKFLYYSLRGPFLQNQMKAHEGSGSTVSHIRVPDAKRFKIKLPPMDIQNKITSILWSIDKKIETNTKINHTLEQIAMTLYKHWLLILDHSRTVSL</sequence>
<organism evidence="5 6">
    <name type="scientific">Lentibacillus juripiscarius</name>
    <dbReference type="NCBI Taxonomy" id="257446"/>
    <lineage>
        <taxon>Bacteria</taxon>
        <taxon>Bacillati</taxon>
        <taxon>Bacillota</taxon>
        <taxon>Bacilli</taxon>
        <taxon>Bacillales</taxon>
        <taxon>Bacillaceae</taxon>
        <taxon>Lentibacillus</taxon>
    </lineage>
</organism>
<keyword evidence="6" id="KW-1185">Reference proteome</keyword>
<dbReference type="GO" id="GO:0004519">
    <property type="term" value="F:endonuclease activity"/>
    <property type="evidence" value="ECO:0007669"/>
    <property type="project" value="UniProtKB-KW"/>
</dbReference>
<dbReference type="Pfam" id="PF01420">
    <property type="entry name" value="Methylase_S"/>
    <property type="match status" value="1"/>
</dbReference>
<keyword evidence="5" id="KW-0540">Nuclease</keyword>
<gene>
    <name evidence="5" type="ORF">ACFSUO_12980</name>
</gene>
<dbReference type="Gene3D" id="3.90.220.20">
    <property type="entry name" value="DNA methylase specificity domains"/>
    <property type="match status" value="1"/>
</dbReference>
<keyword evidence="2" id="KW-0680">Restriction system</keyword>
<evidence type="ECO:0000256" key="3">
    <source>
        <dbReference type="ARBA" id="ARBA00023125"/>
    </source>
</evidence>
<accession>A0ABW5V895</accession>
<dbReference type="Gene3D" id="1.10.287.1120">
    <property type="entry name" value="Bipartite methylase S protein"/>
    <property type="match status" value="1"/>
</dbReference>